<sequence>MTLPFANSIPTPSRPVHIHTIQDVWDWIVSHAKDPAQPKKDNPHGFRLQYLTKLQSHCSGAPFATIFAGADLLVEFDQNFPKVKKGVHPRGDLPQDIETYKKWRQGARKAIEMAIGATAEKVELRSRQDGWTELLSAIKLHCTDGGVIQNPKRAIPVTKLAEVARRARIEPWELAIDGTLEHLKGAFAVPDDREHLRRAQRFLNDYSFLPELAAVLPEIPASVFPTLCQRTALPMHIEAFLAQLVDRAAMVRDEVSGKDSQSVSDGTKKGWLSALRHHLRSLSQCPAEPDLDYNAPGTNLATVNNVAGLFHVDHLKATLRQTEAQEHLPDHLSHVSAYDYYGAIMVVLSRNDLLDDATYKAIAKSKFMKDGRELANGMTDANKTWCKALITDPRATKRFRNMHRVLMAKANEIFDTADAEGRSLTIAEITQVRQLGTCAAASAIEYAGRPIRLNNCLGLRMRGSTRNFQAPPKRPTLLRFRAC</sequence>
<comment type="caution">
    <text evidence="1">The sequence shown here is derived from an EMBL/GenBank/DDBJ whole genome shotgun (WGS) entry which is preliminary data.</text>
</comment>
<accession>A0A0F9RXU2</accession>
<reference evidence="1" key="1">
    <citation type="journal article" date="2015" name="Nature">
        <title>Complex archaea that bridge the gap between prokaryotes and eukaryotes.</title>
        <authorList>
            <person name="Spang A."/>
            <person name="Saw J.H."/>
            <person name="Jorgensen S.L."/>
            <person name="Zaremba-Niedzwiedzka K."/>
            <person name="Martijn J."/>
            <person name="Lind A.E."/>
            <person name="van Eijk R."/>
            <person name="Schleper C."/>
            <person name="Guy L."/>
            <person name="Ettema T.J."/>
        </authorList>
    </citation>
    <scope>NUCLEOTIDE SEQUENCE</scope>
</reference>
<protein>
    <submittedName>
        <fullName evidence="1">Uncharacterized protein</fullName>
    </submittedName>
</protein>
<gene>
    <name evidence="1" type="ORF">LCGC14_0840990</name>
</gene>
<organism evidence="1">
    <name type="scientific">marine sediment metagenome</name>
    <dbReference type="NCBI Taxonomy" id="412755"/>
    <lineage>
        <taxon>unclassified sequences</taxon>
        <taxon>metagenomes</taxon>
        <taxon>ecological metagenomes</taxon>
    </lineage>
</organism>
<proteinExistence type="predicted"/>
<dbReference type="EMBL" id="LAZR01002461">
    <property type="protein sequence ID" value="KKN29746.1"/>
    <property type="molecule type" value="Genomic_DNA"/>
</dbReference>
<evidence type="ECO:0000313" key="1">
    <source>
        <dbReference type="EMBL" id="KKN29746.1"/>
    </source>
</evidence>
<name>A0A0F9RXU2_9ZZZZ</name>
<dbReference type="AlphaFoldDB" id="A0A0F9RXU2"/>